<dbReference type="EMBL" id="FOMJ01000004">
    <property type="protein sequence ID" value="SFD35865.1"/>
    <property type="molecule type" value="Genomic_DNA"/>
</dbReference>
<keyword evidence="3" id="KW-1185">Reference proteome</keyword>
<accession>A0A1I1RND2</accession>
<gene>
    <name evidence="2" type="ORF">SAMN05660831_01517</name>
</gene>
<reference evidence="2 3" key="1">
    <citation type="submission" date="2016-10" db="EMBL/GenBank/DDBJ databases">
        <authorList>
            <person name="de Groot N.N."/>
        </authorList>
    </citation>
    <scope>NUCLEOTIDE SEQUENCE [LARGE SCALE GENOMIC DNA]</scope>
    <source>
        <strain evidence="2 3">HL3</strain>
    </source>
</reference>
<dbReference type="OrthoDB" id="7062948at2"/>
<name>A0A1I1RND2_9GAMM</name>
<feature type="compositionally biased region" description="Basic and acidic residues" evidence="1">
    <location>
        <begin position="81"/>
        <end position="96"/>
    </location>
</feature>
<evidence type="ECO:0000256" key="1">
    <source>
        <dbReference type="SAM" id="MobiDB-lite"/>
    </source>
</evidence>
<evidence type="ECO:0000313" key="2">
    <source>
        <dbReference type="EMBL" id="SFD35865.1"/>
    </source>
</evidence>
<feature type="region of interest" description="Disordered" evidence="1">
    <location>
        <begin position="59"/>
        <end position="96"/>
    </location>
</feature>
<dbReference type="InterPro" id="IPR046651">
    <property type="entry name" value="DUF6763"/>
</dbReference>
<sequence length="96" mass="10865">MADNPLPDVGEWYITEEGDRFEIVAVDGDEQTIEIQYFGGEVEEVDFETWDEMGMEQIAAPEDWSGPFDDLEADDMGDTEEPPHSADHNDPLDQVE</sequence>
<dbReference type="Pfam" id="PF20549">
    <property type="entry name" value="DUF6763"/>
    <property type="match status" value="1"/>
</dbReference>
<dbReference type="RefSeq" id="WP_093428159.1">
    <property type="nucleotide sequence ID" value="NZ_FOMJ01000004.1"/>
</dbReference>
<organism evidence="2 3">
    <name type="scientific">Thiohalospira halophila DSM 15071</name>
    <dbReference type="NCBI Taxonomy" id="1123397"/>
    <lineage>
        <taxon>Bacteria</taxon>
        <taxon>Pseudomonadati</taxon>
        <taxon>Pseudomonadota</taxon>
        <taxon>Gammaproteobacteria</taxon>
        <taxon>Thiohalospirales</taxon>
        <taxon>Thiohalospiraceae</taxon>
        <taxon>Thiohalospira</taxon>
    </lineage>
</organism>
<dbReference type="AlphaFoldDB" id="A0A1I1RND2"/>
<dbReference type="Proteomes" id="UP000198611">
    <property type="component" value="Unassembled WGS sequence"/>
</dbReference>
<feature type="compositionally biased region" description="Acidic residues" evidence="1">
    <location>
        <begin position="69"/>
        <end position="80"/>
    </location>
</feature>
<dbReference type="STRING" id="1123397.SAMN05660831_01517"/>
<protein>
    <submittedName>
        <fullName evidence="2">Uncharacterized protein</fullName>
    </submittedName>
</protein>
<proteinExistence type="predicted"/>
<evidence type="ECO:0000313" key="3">
    <source>
        <dbReference type="Proteomes" id="UP000198611"/>
    </source>
</evidence>